<dbReference type="STRING" id="1051891.A0A0C3M610"/>
<sequence>MTVPQSTRGSSPKRSTSSKQAKSDSYYGHEEVAKMCARFITALFSCPDVPPLPASGAAPTGPQPTLAAFIAYALHRTRLASSVTYCALFLLSRLKGRFPAARGSSGHRLFISAFMIASKVICDDTYSNKSWCVVGQGMFSLREINQMEREMCSYLEWVLNVKPEELAEFEAEVKRDYGTGGLKTGVAPSPATPTTATNSPTTVPVATSSVPPVSVRSAASSVPTTRPNISYPTGTPESSPPSPSHSDSSSPTSSEPRTPPTPDVPSSVAARAVAPNSRGGMSAVKGGAASMPMTKPVVQSHPASVQVKVPEERIPGNGQPFAFASAAEW</sequence>
<dbReference type="InterPro" id="IPR006671">
    <property type="entry name" value="Cyclin_N"/>
</dbReference>
<dbReference type="Gene3D" id="1.10.472.10">
    <property type="entry name" value="Cyclin-like"/>
    <property type="match status" value="1"/>
</dbReference>
<dbReference type="GO" id="GO:0019901">
    <property type="term" value="F:protein kinase binding"/>
    <property type="evidence" value="ECO:0007669"/>
    <property type="project" value="InterPro"/>
</dbReference>
<feature type="compositionally biased region" description="Low complexity" evidence="1">
    <location>
        <begin position="186"/>
        <end position="225"/>
    </location>
</feature>
<dbReference type="PANTHER" id="PTHR15615:SF108">
    <property type="entry name" value="PROTEIN CNPPD1"/>
    <property type="match status" value="1"/>
</dbReference>
<feature type="compositionally biased region" description="Low complexity" evidence="1">
    <location>
        <begin position="244"/>
        <end position="256"/>
    </location>
</feature>
<evidence type="ECO:0000313" key="3">
    <source>
        <dbReference type="EMBL" id="KIO29082.1"/>
    </source>
</evidence>
<feature type="region of interest" description="Disordered" evidence="1">
    <location>
        <begin position="179"/>
        <end position="305"/>
    </location>
</feature>
<dbReference type="OrthoDB" id="244495at2759"/>
<accession>A0A0C3M610</accession>
<dbReference type="CDD" id="cd20557">
    <property type="entry name" value="CYCLIN_ScPCL1-like"/>
    <property type="match status" value="1"/>
</dbReference>
<feature type="compositionally biased region" description="Polar residues" evidence="1">
    <location>
        <begin position="1"/>
        <end position="20"/>
    </location>
</feature>
<feature type="compositionally biased region" description="Low complexity" evidence="1">
    <location>
        <begin position="264"/>
        <end position="277"/>
    </location>
</feature>
<organism evidence="3 4">
    <name type="scientific">Tulasnella calospora MUT 4182</name>
    <dbReference type="NCBI Taxonomy" id="1051891"/>
    <lineage>
        <taxon>Eukaryota</taxon>
        <taxon>Fungi</taxon>
        <taxon>Dikarya</taxon>
        <taxon>Basidiomycota</taxon>
        <taxon>Agaricomycotina</taxon>
        <taxon>Agaricomycetes</taxon>
        <taxon>Cantharellales</taxon>
        <taxon>Tulasnellaceae</taxon>
        <taxon>Tulasnella</taxon>
    </lineage>
</organism>
<feature type="region of interest" description="Disordered" evidence="1">
    <location>
        <begin position="1"/>
        <end position="23"/>
    </location>
</feature>
<dbReference type="InterPro" id="IPR013922">
    <property type="entry name" value="Cyclin_PHO80-like"/>
</dbReference>
<evidence type="ECO:0000313" key="4">
    <source>
        <dbReference type="Proteomes" id="UP000054248"/>
    </source>
</evidence>
<protein>
    <recommendedName>
        <fullName evidence="2">Cyclin N-terminal domain-containing protein</fullName>
    </recommendedName>
</protein>
<dbReference type="GO" id="GO:0005634">
    <property type="term" value="C:nucleus"/>
    <property type="evidence" value="ECO:0007669"/>
    <property type="project" value="TreeGrafter"/>
</dbReference>
<dbReference type="Pfam" id="PF00134">
    <property type="entry name" value="Cyclin_N"/>
    <property type="match status" value="1"/>
</dbReference>
<dbReference type="InterPro" id="IPR036915">
    <property type="entry name" value="Cyclin-like_sf"/>
</dbReference>
<dbReference type="GO" id="GO:0016538">
    <property type="term" value="F:cyclin-dependent protein serine/threonine kinase regulator activity"/>
    <property type="evidence" value="ECO:0007669"/>
    <property type="project" value="TreeGrafter"/>
</dbReference>
<name>A0A0C3M610_9AGAM</name>
<dbReference type="AlphaFoldDB" id="A0A0C3M610"/>
<reference evidence="4" key="2">
    <citation type="submission" date="2015-01" db="EMBL/GenBank/DDBJ databases">
        <title>Evolutionary Origins and Diversification of the Mycorrhizal Mutualists.</title>
        <authorList>
            <consortium name="DOE Joint Genome Institute"/>
            <consortium name="Mycorrhizal Genomics Consortium"/>
            <person name="Kohler A."/>
            <person name="Kuo A."/>
            <person name="Nagy L.G."/>
            <person name="Floudas D."/>
            <person name="Copeland A."/>
            <person name="Barry K.W."/>
            <person name="Cichocki N."/>
            <person name="Veneault-Fourrey C."/>
            <person name="LaButti K."/>
            <person name="Lindquist E.A."/>
            <person name="Lipzen A."/>
            <person name="Lundell T."/>
            <person name="Morin E."/>
            <person name="Murat C."/>
            <person name="Riley R."/>
            <person name="Ohm R."/>
            <person name="Sun H."/>
            <person name="Tunlid A."/>
            <person name="Henrissat B."/>
            <person name="Grigoriev I.V."/>
            <person name="Hibbett D.S."/>
            <person name="Martin F."/>
        </authorList>
    </citation>
    <scope>NUCLEOTIDE SEQUENCE [LARGE SCALE GENOMIC DNA]</scope>
    <source>
        <strain evidence="4">MUT 4182</strain>
    </source>
</reference>
<dbReference type="GO" id="GO:0000307">
    <property type="term" value="C:cyclin-dependent protein kinase holoenzyme complex"/>
    <property type="evidence" value="ECO:0007669"/>
    <property type="project" value="TreeGrafter"/>
</dbReference>
<feature type="region of interest" description="Disordered" evidence="1">
    <location>
        <begin position="310"/>
        <end position="329"/>
    </location>
</feature>
<evidence type="ECO:0000259" key="2">
    <source>
        <dbReference type="Pfam" id="PF00134"/>
    </source>
</evidence>
<dbReference type="SUPFAM" id="SSF47954">
    <property type="entry name" value="Cyclin-like"/>
    <property type="match status" value="1"/>
</dbReference>
<evidence type="ECO:0000256" key="1">
    <source>
        <dbReference type="SAM" id="MobiDB-lite"/>
    </source>
</evidence>
<reference evidence="3 4" key="1">
    <citation type="submission" date="2014-04" db="EMBL/GenBank/DDBJ databases">
        <authorList>
            <consortium name="DOE Joint Genome Institute"/>
            <person name="Kuo A."/>
            <person name="Girlanda M."/>
            <person name="Perotto S."/>
            <person name="Kohler A."/>
            <person name="Nagy L.G."/>
            <person name="Floudas D."/>
            <person name="Copeland A."/>
            <person name="Barry K.W."/>
            <person name="Cichocki N."/>
            <person name="Veneault-Fourrey C."/>
            <person name="LaButti K."/>
            <person name="Lindquist E.A."/>
            <person name="Lipzen A."/>
            <person name="Lundell T."/>
            <person name="Morin E."/>
            <person name="Murat C."/>
            <person name="Sun H."/>
            <person name="Tunlid A."/>
            <person name="Henrissat B."/>
            <person name="Grigoriev I.V."/>
            <person name="Hibbett D.S."/>
            <person name="Martin F."/>
            <person name="Nordberg H.P."/>
            <person name="Cantor M.N."/>
            <person name="Hua S.X."/>
        </authorList>
    </citation>
    <scope>NUCLEOTIDE SEQUENCE [LARGE SCALE GENOMIC DNA]</scope>
    <source>
        <strain evidence="3 4">MUT 4182</strain>
    </source>
</reference>
<dbReference type="EMBL" id="KN822987">
    <property type="protein sequence ID" value="KIO29082.1"/>
    <property type="molecule type" value="Genomic_DNA"/>
</dbReference>
<gene>
    <name evidence="3" type="ORF">M407DRAFT_14616</name>
</gene>
<dbReference type="PANTHER" id="PTHR15615">
    <property type="match status" value="1"/>
</dbReference>
<dbReference type="Proteomes" id="UP000054248">
    <property type="component" value="Unassembled WGS sequence"/>
</dbReference>
<feature type="domain" description="Cyclin N-terminal" evidence="2">
    <location>
        <begin position="65"/>
        <end position="160"/>
    </location>
</feature>
<dbReference type="HOGENOM" id="CLU_050728_0_0_1"/>
<proteinExistence type="predicted"/>
<keyword evidence="4" id="KW-1185">Reference proteome</keyword>